<dbReference type="PRINTS" id="PR00704">
    <property type="entry name" value="CALPAIN"/>
</dbReference>
<evidence type="ECO:0000256" key="5">
    <source>
        <dbReference type="PIRSR" id="PIRSR622684-1"/>
    </source>
</evidence>
<dbReference type="OrthoDB" id="424753at2759"/>
<dbReference type="SUPFAM" id="SSF49562">
    <property type="entry name" value="C2 domain (Calcium/lipid-binding domain, CaLB)"/>
    <property type="match status" value="1"/>
</dbReference>
<dbReference type="Gene3D" id="2.60.40.150">
    <property type="entry name" value="C2 domain"/>
    <property type="match status" value="1"/>
</dbReference>
<dbReference type="EMBL" id="MRZV01000329">
    <property type="protein sequence ID" value="PIK52423.1"/>
    <property type="molecule type" value="Genomic_DNA"/>
</dbReference>
<reference evidence="9 10" key="1">
    <citation type="journal article" date="2017" name="PLoS Biol.">
        <title>The sea cucumber genome provides insights into morphological evolution and visceral regeneration.</title>
        <authorList>
            <person name="Zhang X."/>
            <person name="Sun L."/>
            <person name="Yuan J."/>
            <person name="Sun Y."/>
            <person name="Gao Y."/>
            <person name="Zhang L."/>
            <person name="Li S."/>
            <person name="Dai H."/>
            <person name="Hamel J.F."/>
            <person name="Liu C."/>
            <person name="Yu Y."/>
            <person name="Liu S."/>
            <person name="Lin W."/>
            <person name="Guo K."/>
            <person name="Jin S."/>
            <person name="Xu P."/>
            <person name="Storey K.B."/>
            <person name="Huan P."/>
            <person name="Zhang T."/>
            <person name="Zhou Y."/>
            <person name="Zhang J."/>
            <person name="Lin C."/>
            <person name="Li X."/>
            <person name="Xing L."/>
            <person name="Huo D."/>
            <person name="Sun M."/>
            <person name="Wang L."/>
            <person name="Mercier A."/>
            <person name="Li F."/>
            <person name="Yang H."/>
            <person name="Xiang J."/>
        </authorList>
    </citation>
    <scope>NUCLEOTIDE SEQUENCE [LARGE SCALE GENOMIC DNA]</scope>
    <source>
        <strain evidence="9">Shaxun</strain>
        <tissue evidence="9">Muscle</tissue>
    </source>
</reference>
<proteinExistence type="inferred from homology"/>
<evidence type="ECO:0000259" key="8">
    <source>
        <dbReference type="PROSITE" id="PS50203"/>
    </source>
</evidence>
<evidence type="ECO:0000313" key="9">
    <source>
        <dbReference type="EMBL" id="PIK52423.1"/>
    </source>
</evidence>
<dbReference type="InterPro" id="IPR022682">
    <property type="entry name" value="Calpain_domain_III"/>
</dbReference>
<keyword evidence="2" id="KW-0645">Protease</keyword>
<dbReference type="Pfam" id="PF01067">
    <property type="entry name" value="Calpain_III"/>
    <property type="match status" value="1"/>
</dbReference>
<dbReference type="InterPro" id="IPR036213">
    <property type="entry name" value="Calpain_III_sf"/>
</dbReference>
<comment type="similarity">
    <text evidence="1">Belongs to the peptidase C2 family.</text>
</comment>
<evidence type="ECO:0000256" key="2">
    <source>
        <dbReference type="ARBA" id="ARBA00022670"/>
    </source>
</evidence>
<dbReference type="Proteomes" id="UP000230750">
    <property type="component" value="Unassembled WGS sequence"/>
</dbReference>
<dbReference type="SMART" id="SM00720">
    <property type="entry name" value="calpain_III"/>
    <property type="match status" value="1"/>
</dbReference>
<dbReference type="PANTHER" id="PTHR10183">
    <property type="entry name" value="CALPAIN"/>
    <property type="match status" value="1"/>
</dbReference>
<evidence type="ECO:0000256" key="1">
    <source>
        <dbReference type="ARBA" id="ARBA00007623"/>
    </source>
</evidence>
<dbReference type="STRING" id="307972.A0A2G8KWN9"/>
<accession>A0A2G8KWN9</accession>
<dbReference type="InterPro" id="IPR001300">
    <property type="entry name" value="Peptidase_C2_calpain_cat"/>
</dbReference>
<comment type="caution">
    <text evidence="9">The sequence shown here is derived from an EMBL/GenBank/DDBJ whole genome shotgun (WGS) entry which is preliminary data.</text>
</comment>
<evidence type="ECO:0000256" key="4">
    <source>
        <dbReference type="ARBA" id="ARBA00022807"/>
    </source>
</evidence>
<dbReference type="GO" id="GO:0004198">
    <property type="term" value="F:calcium-dependent cysteine-type endopeptidase activity"/>
    <property type="evidence" value="ECO:0007669"/>
    <property type="project" value="InterPro"/>
</dbReference>
<comment type="caution">
    <text evidence="6">Lacks conserved residue(s) required for the propagation of feature annotation.</text>
</comment>
<evidence type="ECO:0000256" key="3">
    <source>
        <dbReference type="ARBA" id="ARBA00022801"/>
    </source>
</evidence>
<dbReference type="PROSITE" id="PS50203">
    <property type="entry name" value="CALPAIN_CAT"/>
    <property type="match status" value="1"/>
</dbReference>
<keyword evidence="3" id="KW-0378">Hydrolase</keyword>
<dbReference type="SUPFAM" id="SSF49758">
    <property type="entry name" value="Calpain large subunit, middle domain (domain III)"/>
    <property type="match status" value="1"/>
</dbReference>
<feature type="active site" evidence="5">
    <location>
        <position position="14"/>
    </location>
</feature>
<protein>
    <submittedName>
        <fullName evidence="9">Putative calpain-5 isoform X1</fullName>
    </submittedName>
</protein>
<dbReference type="Pfam" id="PF00168">
    <property type="entry name" value="C2"/>
    <property type="match status" value="1"/>
</dbReference>
<feature type="region of interest" description="Disordered" evidence="7">
    <location>
        <begin position="276"/>
        <end position="300"/>
    </location>
</feature>
<sequence>MFNKQKIYLIRLRNPWGEKEWNGAWSDGSEEWNKVSESQRKSLGITFEDDGEFWMPYEDFLRHFTNLVVCRMPNKTLLSLSRTWHESLFLTQWKYDANRIQNRAGGCINNKDTFLLNPQVESNRTTRAHKVGTKRLGSPFINSRSVFAKATLEKGRYIVVASTFDPQIESPIMMRIFSDNGAKCKQLDEDYPKITSFFCCTSTPRVATQLRVLSASNLEKQDRTGGGADPYLYVKCEGQAVRSITKQNNLNPEFNFSAIFYRKNTSKPIIIEASRAVQPPSHRRGRDRGNPSQGAECGRDQLRGSQGFISCGGQSWNLRRCW</sequence>
<dbReference type="InterPro" id="IPR022684">
    <property type="entry name" value="Calpain_cysteine_protease"/>
</dbReference>
<dbReference type="InterPro" id="IPR000008">
    <property type="entry name" value="C2_dom"/>
</dbReference>
<dbReference type="SUPFAM" id="SSF54001">
    <property type="entry name" value="Cysteine proteinases"/>
    <property type="match status" value="1"/>
</dbReference>
<dbReference type="Gene3D" id="2.60.120.380">
    <property type="match status" value="2"/>
</dbReference>
<evidence type="ECO:0000313" key="10">
    <source>
        <dbReference type="Proteomes" id="UP000230750"/>
    </source>
</evidence>
<dbReference type="PANTHER" id="PTHR10183:SF379">
    <property type="entry name" value="CALPAIN-5"/>
    <property type="match status" value="1"/>
</dbReference>
<evidence type="ECO:0000256" key="6">
    <source>
        <dbReference type="PROSITE-ProRule" id="PRU00239"/>
    </source>
</evidence>
<dbReference type="InterPro" id="IPR035892">
    <property type="entry name" value="C2_domain_sf"/>
</dbReference>
<feature type="domain" description="Calpain catalytic" evidence="8">
    <location>
        <begin position="1"/>
        <end position="73"/>
    </location>
</feature>
<name>A0A2G8KWN9_STIJA</name>
<gene>
    <name evidence="9" type="ORF">BSL78_10673</name>
</gene>
<keyword evidence="4" id="KW-0788">Thiol protease</keyword>
<dbReference type="GO" id="GO:0005737">
    <property type="term" value="C:cytoplasm"/>
    <property type="evidence" value="ECO:0007669"/>
    <property type="project" value="TreeGrafter"/>
</dbReference>
<dbReference type="GO" id="GO:0006508">
    <property type="term" value="P:proteolysis"/>
    <property type="evidence" value="ECO:0007669"/>
    <property type="project" value="UniProtKB-KW"/>
</dbReference>
<organism evidence="9 10">
    <name type="scientific">Stichopus japonicus</name>
    <name type="common">Sea cucumber</name>
    <dbReference type="NCBI Taxonomy" id="307972"/>
    <lineage>
        <taxon>Eukaryota</taxon>
        <taxon>Metazoa</taxon>
        <taxon>Echinodermata</taxon>
        <taxon>Eleutherozoa</taxon>
        <taxon>Echinozoa</taxon>
        <taxon>Holothuroidea</taxon>
        <taxon>Aspidochirotacea</taxon>
        <taxon>Aspidochirotida</taxon>
        <taxon>Stichopodidae</taxon>
        <taxon>Apostichopus</taxon>
    </lineage>
</organism>
<dbReference type="InterPro" id="IPR022683">
    <property type="entry name" value="Calpain_III"/>
</dbReference>
<evidence type="ECO:0000256" key="7">
    <source>
        <dbReference type="SAM" id="MobiDB-lite"/>
    </source>
</evidence>
<dbReference type="AlphaFoldDB" id="A0A2G8KWN9"/>
<dbReference type="Pfam" id="PF00648">
    <property type="entry name" value="Peptidase_C2"/>
    <property type="match status" value="1"/>
</dbReference>
<dbReference type="InterPro" id="IPR038765">
    <property type="entry name" value="Papain-like_cys_pep_sf"/>
</dbReference>
<keyword evidence="10" id="KW-1185">Reference proteome</keyword>
<dbReference type="Gene3D" id="3.90.70.10">
    <property type="entry name" value="Cysteine proteinases"/>
    <property type="match status" value="1"/>
</dbReference>